<name>A0A4Q7NFF1_9BURK</name>
<keyword evidence="5 9" id="KW-0067">ATP-binding</keyword>
<dbReference type="InterPro" id="IPR002306">
    <property type="entry name" value="Trp-tRNA-ligase"/>
</dbReference>
<dbReference type="FunFam" id="1.10.240.10:FF:000005">
    <property type="entry name" value="Tryptophan--tRNA ligase"/>
    <property type="match status" value="1"/>
</dbReference>
<evidence type="ECO:0000313" key="12">
    <source>
        <dbReference type="EMBL" id="RZS81755.1"/>
    </source>
</evidence>
<feature type="binding site" evidence="9">
    <location>
        <begin position="18"/>
        <end position="19"/>
    </location>
    <ligand>
        <name>ATP</name>
        <dbReference type="ChEBI" id="CHEBI:30616"/>
    </ligand>
</feature>
<keyword evidence="7 9" id="KW-0030">Aminoacyl-tRNA synthetase</keyword>
<dbReference type="SUPFAM" id="SSF160113">
    <property type="entry name" value="YegP-like"/>
    <property type="match status" value="1"/>
</dbReference>
<dbReference type="InterPro" id="IPR036913">
    <property type="entry name" value="YegP-like_sf"/>
</dbReference>
<feature type="domain" description="DUF1508" evidence="11">
    <location>
        <begin position="361"/>
        <end position="402"/>
    </location>
</feature>
<evidence type="ECO:0000259" key="11">
    <source>
        <dbReference type="Pfam" id="PF07411"/>
    </source>
</evidence>
<feature type="binding site" evidence="9">
    <location>
        <begin position="155"/>
        <end position="157"/>
    </location>
    <ligand>
        <name>ATP</name>
        <dbReference type="ChEBI" id="CHEBI:30616"/>
    </ligand>
</feature>
<dbReference type="InterPro" id="IPR014729">
    <property type="entry name" value="Rossmann-like_a/b/a_fold"/>
</dbReference>
<dbReference type="Pfam" id="PF07411">
    <property type="entry name" value="DUF1508"/>
    <property type="match status" value="1"/>
</dbReference>
<evidence type="ECO:0000256" key="10">
    <source>
        <dbReference type="RuleBase" id="RU363036"/>
    </source>
</evidence>
<comment type="similarity">
    <text evidence="1 9 10">Belongs to the class-I aminoacyl-tRNA synthetase family.</text>
</comment>
<accession>A0A4Q7NFF1</accession>
<dbReference type="InterPro" id="IPR050203">
    <property type="entry name" value="Trp-tRNA_synthetase"/>
</dbReference>
<dbReference type="PRINTS" id="PR01039">
    <property type="entry name" value="TRNASYNTHTRP"/>
</dbReference>
<evidence type="ECO:0000313" key="13">
    <source>
        <dbReference type="Proteomes" id="UP000292445"/>
    </source>
</evidence>
<evidence type="ECO:0000256" key="7">
    <source>
        <dbReference type="ARBA" id="ARBA00023146"/>
    </source>
</evidence>
<sequence>MRTRILTGITTTGTPHLGNYVGAIRPAILASRNDDNDAFFFMADYHALIKCEDPARLQRSRLQIAATWLAAGLDPSRVTFYRQSDLPEIPQLCWLLTCVTAKGLMNRAHAYKAAVDQNVADNEDPDAGVTMGLFSYPVLMAADILLFNAHRVPVGRDQIQHIEMARDIAQRFSHLYGGGRELFVLPEVQIDEAVATLPGLDGRKMSKSYNNTIPLFEGGARHLRDAIGRIVTDSRLPGEPKDPDNSQLYTIYRAFADEGEAAAFRRSLEEGMGWGDAKQALYERIEREVGPMRERYDTLMARPDDIEDILLEGARKARAIGEPFLAELRAAVGLDTPRASSPAQSAKKKAGKQARFVSFRDDDGRFRFRFLAADGQDLLLSEPHADAQAAGAAIKRLRALADPARSLRAQGDSYVLELDGAAVARGSVFADAAGRDAALAKLAAELRALAAE</sequence>
<comment type="subunit">
    <text evidence="9">Homodimer.</text>
</comment>
<dbReference type="HAMAP" id="MF_00140_B">
    <property type="entry name" value="Trp_tRNA_synth_B"/>
    <property type="match status" value="1"/>
</dbReference>
<feature type="short sequence motif" description="'HIGH' region" evidence="9">
    <location>
        <begin position="11"/>
        <end position="19"/>
    </location>
</feature>
<dbReference type="AlphaFoldDB" id="A0A4Q7NFF1"/>
<dbReference type="InterPro" id="IPR002305">
    <property type="entry name" value="aa-tRNA-synth_Ic"/>
</dbReference>
<organism evidence="12 13">
    <name type="scientific">Pigmentiphaga kullae</name>
    <dbReference type="NCBI Taxonomy" id="151784"/>
    <lineage>
        <taxon>Bacteria</taxon>
        <taxon>Pseudomonadati</taxon>
        <taxon>Pseudomonadota</taxon>
        <taxon>Betaproteobacteria</taxon>
        <taxon>Burkholderiales</taxon>
        <taxon>Alcaligenaceae</taxon>
        <taxon>Pigmentiphaga</taxon>
    </lineage>
</organism>
<dbReference type="OrthoDB" id="9801042at2"/>
<dbReference type="GO" id="GO:0005524">
    <property type="term" value="F:ATP binding"/>
    <property type="evidence" value="ECO:0007669"/>
    <property type="project" value="UniProtKB-UniRule"/>
</dbReference>
<dbReference type="EC" id="6.1.1.2" evidence="9"/>
<feature type="binding site" evidence="9">
    <location>
        <position position="197"/>
    </location>
    <ligand>
        <name>ATP</name>
        <dbReference type="ChEBI" id="CHEBI:30616"/>
    </ligand>
</feature>
<dbReference type="Gene3D" id="1.10.240.10">
    <property type="entry name" value="Tyrosyl-Transfer RNA Synthetase"/>
    <property type="match status" value="1"/>
</dbReference>
<dbReference type="FunFam" id="3.40.50.620:FF:000144">
    <property type="entry name" value="Tryptophan--tRNA ligase"/>
    <property type="match status" value="1"/>
</dbReference>
<dbReference type="PANTHER" id="PTHR43766:SF1">
    <property type="entry name" value="TRYPTOPHAN--TRNA LIGASE, MITOCHONDRIAL"/>
    <property type="match status" value="1"/>
</dbReference>
<comment type="function">
    <text evidence="9">Catalyzes the attachment of tryptophan to tRNA(Trp).</text>
</comment>
<keyword evidence="4 9" id="KW-0547">Nucleotide-binding</keyword>
<dbReference type="SUPFAM" id="SSF52374">
    <property type="entry name" value="Nucleotidylyl transferase"/>
    <property type="match status" value="1"/>
</dbReference>
<evidence type="ECO:0000256" key="6">
    <source>
        <dbReference type="ARBA" id="ARBA00022917"/>
    </source>
</evidence>
<keyword evidence="2 9" id="KW-0963">Cytoplasm</keyword>
<evidence type="ECO:0000256" key="5">
    <source>
        <dbReference type="ARBA" id="ARBA00022840"/>
    </source>
</evidence>
<feature type="binding site" evidence="9">
    <location>
        <begin position="10"/>
        <end position="12"/>
    </location>
    <ligand>
        <name>ATP</name>
        <dbReference type="ChEBI" id="CHEBI:30616"/>
    </ligand>
</feature>
<gene>
    <name evidence="9" type="primary">trpS</name>
    <name evidence="12" type="ORF">EV675_4383</name>
</gene>
<protein>
    <recommendedName>
        <fullName evidence="9">Tryptophan--tRNA ligase</fullName>
        <ecNumber evidence="9">6.1.1.2</ecNumber>
    </recommendedName>
    <alternativeName>
        <fullName evidence="9">Tryptophanyl-tRNA synthetase</fullName>
        <shortName evidence="9">TrpRS</shortName>
    </alternativeName>
</protein>
<dbReference type="GO" id="GO:0005829">
    <property type="term" value="C:cytosol"/>
    <property type="evidence" value="ECO:0007669"/>
    <property type="project" value="TreeGrafter"/>
</dbReference>
<dbReference type="PANTHER" id="PTHR43766">
    <property type="entry name" value="TRYPTOPHAN--TRNA LIGASE, MITOCHONDRIAL"/>
    <property type="match status" value="1"/>
</dbReference>
<keyword evidence="6 9" id="KW-0648">Protein biosynthesis</keyword>
<dbReference type="NCBIfam" id="TIGR00233">
    <property type="entry name" value="trpS"/>
    <property type="match status" value="1"/>
</dbReference>
<dbReference type="Gene3D" id="2.30.29.80">
    <property type="match status" value="1"/>
</dbReference>
<reference evidence="12 13" key="1">
    <citation type="submission" date="2019-02" db="EMBL/GenBank/DDBJ databases">
        <title>Genomic Encyclopedia of Type Strains, Phase IV (KMG-IV): sequencing the most valuable type-strain genomes for metagenomic binning, comparative biology and taxonomic classification.</title>
        <authorList>
            <person name="Goeker M."/>
        </authorList>
    </citation>
    <scope>NUCLEOTIDE SEQUENCE [LARGE SCALE GENOMIC DNA]</scope>
    <source>
        <strain evidence="12 13">K24</strain>
    </source>
</reference>
<evidence type="ECO:0000256" key="4">
    <source>
        <dbReference type="ARBA" id="ARBA00022741"/>
    </source>
</evidence>
<feature type="binding site" evidence="9">
    <location>
        <begin position="204"/>
        <end position="208"/>
    </location>
    <ligand>
        <name>ATP</name>
        <dbReference type="ChEBI" id="CHEBI:30616"/>
    </ligand>
</feature>
<feature type="binding site" evidence="9">
    <location>
        <position position="143"/>
    </location>
    <ligand>
        <name>L-tryptophan</name>
        <dbReference type="ChEBI" id="CHEBI:57912"/>
    </ligand>
</feature>
<dbReference type="NCBIfam" id="NF008923">
    <property type="entry name" value="PRK12284.1"/>
    <property type="match status" value="1"/>
</dbReference>
<comment type="subcellular location">
    <subcellularLocation>
        <location evidence="9">Cytoplasm</location>
    </subcellularLocation>
</comment>
<dbReference type="Gene3D" id="3.40.50.620">
    <property type="entry name" value="HUPs"/>
    <property type="match status" value="1"/>
</dbReference>
<dbReference type="InterPro" id="IPR024109">
    <property type="entry name" value="Trp-tRNA-ligase_bac-type"/>
</dbReference>
<keyword evidence="3 9" id="KW-0436">Ligase</keyword>
<dbReference type="InterPro" id="IPR010879">
    <property type="entry name" value="DUF1508"/>
</dbReference>
<dbReference type="GO" id="GO:0006436">
    <property type="term" value="P:tryptophanyl-tRNA aminoacylation"/>
    <property type="evidence" value="ECO:0007669"/>
    <property type="project" value="UniProtKB-UniRule"/>
</dbReference>
<evidence type="ECO:0000256" key="8">
    <source>
        <dbReference type="ARBA" id="ARBA00049929"/>
    </source>
</evidence>
<dbReference type="RefSeq" id="WP_130359752.1">
    <property type="nucleotide sequence ID" value="NZ_SGXC01000002.1"/>
</dbReference>
<evidence type="ECO:0000256" key="2">
    <source>
        <dbReference type="ARBA" id="ARBA00022490"/>
    </source>
</evidence>
<proteinExistence type="inferred from homology"/>
<evidence type="ECO:0000256" key="1">
    <source>
        <dbReference type="ARBA" id="ARBA00005594"/>
    </source>
</evidence>
<evidence type="ECO:0000256" key="9">
    <source>
        <dbReference type="HAMAP-Rule" id="MF_00140"/>
    </source>
</evidence>
<feature type="short sequence motif" description="'KMSKS' region" evidence="9">
    <location>
        <begin position="204"/>
        <end position="208"/>
    </location>
</feature>
<dbReference type="Pfam" id="PF00579">
    <property type="entry name" value="tRNA-synt_1b"/>
    <property type="match status" value="1"/>
</dbReference>
<comment type="catalytic activity">
    <reaction evidence="8 9">
        <text>tRNA(Trp) + L-tryptophan + ATP = L-tryptophyl-tRNA(Trp) + AMP + diphosphate + H(+)</text>
        <dbReference type="Rhea" id="RHEA:24080"/>
        <dbReference type="Rhea" id="RHEA-COMP:9671"/>
        <dbReference type="Rhea" id="RHEA-COMP:9705"/>
        <dbReference type="ChEBI" id="CHEBI:15378"/>
        <dbReference type="ChEBI" id="CHEBI:30616"/>
        <dbReference type="ChEBI" id="CHEBI:33019"/>
        <dbReference type="ChEBI" id="CHEBI:57912"/>
        <dbReference type="ChEBI" id="CHEBI:78442"/>
        <dbReference type="ChEBI" id="CHEBI:78535"/>
        <dbReference type="ChEBI" id="CHEBI:456215"/>
        <dbReference type="EC" id="6.1.1.2"/>
    </reaction>
</comment>
<dbReference type="EMBL" id="SGXC01000002">
    <property type="protein sequence ID" value="RZS81755.1"/>
    <property type="molecule type" value="Genomic_DNA"/>
</dbReference>
<dbReference type="Proteomes" id="UP000292445">
    <property type="component" value="Unassembled WGS sequence"/>
</dbReference>
<keyword evidence="13" id="KW-1185">Reference proteome</keyword>
<comment type="caution">
    <text evidence="12">The sequence shown here is derived from an EMBL/GenBank/DDBJ whole genome shotgun (WGS) entry which is preliminary data.</text>
</comment>
<dbReference type="GO" id="GO:0004830">
    <property type="term" value="F:tryptophan-tRNA ligase activity"/>
    <property type="evidence" value="ECO:0007669"/>
    <property type="project" value="UniProtKB-UniRule"/>
</dbReference>
<evidence type="ECO:0000256" key="3">
    <source>
        <dbReference type="ARBA" id="ARBA00022598"/>
    </source>
</evidence>